<dbReference type="EMBL" id="JBHSVR010000001">
    <property type="protein sequence ID" value="MFC6631871.1"/>
    <property type="molecule type" value="Genomic_DNA"/>
</dbReference>
<dbReference type="InterPro" id="IPR052032">
    <property type="entry name" value="ATP-dep_AA_Ligase"/>
</dbReference>
<keyword evidence="2 4" id="KW-0547">Nucleotide-binding</keyword>
<dbReference type="PANTHER" id="PTHR43585:SF2">
    <property type="entry name" value="ATP-GRASP ENZYME FSQD"/>
    <property type="match status" value="1"/>
</dbReference>
<dbReference type="Proteomes" id="UP001596425">
    <property type="component" value="Unassembled WGS sequence"/>
</dbReference>
<comment type="caution">
    <text evidence="6">The sequence shown here is derived from an EMBL/GenBank/DDBJ whole genome shotgun (WGS) entry which is preliminary data.</text>
</comment>
<evidence type="ECO:0000256" key="4">
    <source>
        <dbReference type="PROSITE-ProRule" id="PRU00409"/>
    </source>
</evidence>
<accession>A0ABW1YH71</accession>
<dbReference type="PROSITE" id="PS50975">
    <property type="entry name" value="ATP_GRASP"/>
    <property type="match status" value="1"/>
</dbReference>
<dbReference type="RefSeq" id="WP_193193018.1">
    <property type="nucleotide sequence ID" value="NZ_JACZFR010000037.1"/>
</dbReference>
<name>A0ABW1YH71_9GAMM</name>
<proteinExistence type="predicted"/>
<dbReference type="Pfam" id="PF13535">
    <property type="entry name" value="ATP-grasp_4"/>
    <property type="match status" value="1"/>
</dbReference>
<dbReference type="InterPro" id="IPR005479">
    <property type="entry name" value="CPAse_ATP-bd"/>
</dbReference>
<dbReference type="InterPro" id="IPR011761">
    <property type="entry name" value="ATP-grasp"/>
</dbReference>
<dbReference type="SUPFAM" id="SSF56059">
    <property type="entry name" value="Glutathione synthetase ATP-binding domain-like"/>
    <property type="match status" value="1"/>
</dbReference>
<evidence type="ECO:0000256" key="1">
    <source>
        <dbReference type="ARBA" id="ARBA00022598"/>
    </source>
</evidence>
<gene>
    <name evidence="6" type="ORF">ACFQBM_01190</name>
</gene>
<evidence type="ECO:0000256" key="2">
    <source>
        <dbReference type="ARBA" id="ARBA00022741"/>
    </source>
</evidence>
<feature type="domain" description="ATP-grasp" evidence="5">
    <location>
        <begin position="105"/>
        <end position="322"/>
    </location>
</feature>
<organism evidence="6 7">
    <name type="scientific">Microbulbifer taiwanensis</name>
    <dbReference type="NCBI Taxonomy" id="986746"/>
    <lineage>
        <taxon>Bacteria</taxon>
        <taxon>Pseudomonadati</taxon>
        <taxon>Pseudomonadota</taxon>
        <taxon>Gammaproteobacteria</taxon>
        <taxon>Cellvibrionales</taxon>
        <taxon>Microbulbiferaceae</taxon>
        <taxon>Microbulbifer</taxon>
    </lineage>
</organism>
<keyword evidence="3 4" id="KW-0067">ATP-binding</keyword>
<dbReference type="PANTHER" id="PTHR43585">
    <property type="entry name" value="FUMIPYRROLE BIOSYNTHESIS PROTEIN C"/>
    <property type="match status" value="1"/>
</dbReference>
<reference evidence="7" key="1">
    <citation type="journal article" date="2019" name="Int. J. Syst. Evol. Microbiol.">
        <title>The Global Catalogue of Microorganisms (GCM) 10K type strain sequencing project: providing services to taxonomists for standard genome sequencing and annotation.</title>
        <authorList>
            <consortium name="The Broad Institute Genomics Platform"/>
            <consortium name="The Broad Institute Genome Sequencing Center for Infectious Disease"/>
            <person name="Wu L."/>
            <person name="Ma J."/>
        </authorList>
    </citation>
    <scope>NUCLEOTIDE SEQUENCE [LARGE SCALE GENOMIC DNA]</scope>
    <source>
        <strain evidence="7">CGMCC 1.13718</strain>
    </source>
</reference>
<dbReference type="PROSITE" id="PS00867">
    <property type="entry name" value="CPSASE_2"/>
    <property type="match status" value="1"/>
</dbReference>
<evidence type="ECO:0000256" key="3">
    <source>
        <dbReference type="ARBA" id="ARBA00022840"/>
    </source>
</evidence>
<protein>
    <submittedName>
        <fullName evidence="6">Acetyl-CoA carboxylase biotin carboxylase subunit family protein</fullName>
    </submittedName>
</protein>
<keyword evidence="7" id="KW-1185">Reference proteome</keyword>
<evidence type="ECO:0000313" key="7">
    <source>
        <dbReference type="Proteomes" id="UP001596425"/>
    </source>
</evidence>
<sequence>MPKHFFVLGLDPLRQAYVECVRNAEEYRFHPLLDFEEVVLADTYPYDELLHKAERQLREFPEPIAGILGHWDFPTSVLLAHLGEKFGLRSATLRAVLKCEHKYWSRLEQQAALPGWTPVFCAINPFAESPREQLTIDYPLWLKPIKAHSSFLGFRIENDGEFLRALEAIRGEIRRYGDAFNQALAHTDVPAKVGEVDGNWCIAEEIISGKQCGIEGSMLDGKYRVHGIVDTVKDSRNWSFTRYEYPSVWPRQAQQKICDAGEKLLRHIGFDNSPFGIEFFWDDQKNALKVLEINTRISQSHSDQFIKVHGVSNHQVPLDLALGRMPDLSECHGKYRCAAKFMLRRYSDTRVEKLPGEAEIRAAESSIPDSKVILTIDQGQRLSEKLNQDSYSFEIANILLGAQSQSELLESYHRLADRLHFEFSDGASPEEFQFNRVRY</sequence>
<evidence type="ECO:0000259" key="5">
    <source>
        <dbReference type="PROSITE" id="PS50975"/>
    </source>
</evidence>
<evidence type="ECO:0000313" key="6">
    <source>
        <dbReference type="EMBL" id="MFC6631871.1"/>
    </source>
</evidence>
<dbReference type="Gene3D" id="3.30.470.20">
    <property type="entry name" value="ATP-grasp fold, B domain"/>
    <property type="match status" value="1"/>
</dbReference>
<keyword evidence="1" id="KW-0436">Ligase</keyword>